<keyword evidence="1" id="KW-1133">Transmembrane helix</keyword>
<keyword evidence="3" id="KW-1185">Reference proteome</keyword>
<comment type="caution">
    <text evidence="2">The sequence shown here is derived from an EMBL/GenBank/DDBJ whole genome shotgun (WGS) entry which is preliminary data.</text>
</comment>
<dbReference type="Proteomes" id="UP001341840">
    <property type="component" value="Unassembled WGS sequence"/>
</dbReference>
<accession>A0ABU6ZI88</accession>
<keyword evidence="1" id="KW-0472">Membrane</keyword>
<protein>
    <submittedName>
        <fullName evidence="2">Uncharacterized protein</fullName>
    </submittedName>
</protein>
<name>A0ABU6ZI88_9FABA</name>
<evidence type="ECO:0000256" key="1">
    <source>
        <dbReference type="SAM" id="Phobius"/>
    </source>
</evidence>
<keyword evidence="1" id="KW-0812">Transmembrane</keyword>
<evidence type="ECO:0000313" key="3">
    <source>
        <dbReference type="Proteomes" id="UP001341840"/>
    </source>
</evidence>
<feature type="transmembrane region" description="Helical" evidence="1">
    <location>
        <begin position="24"/>
        <end position="46"/>
    </location>
</feature>
<organism evidence="2 3">
    <name type="scientific">Stylosanthes scabra</name>
    <dbReference type="NCBI Taxonomy" id="79078"/>
    <lineage>
        <taxon>Eukaryota</taxon>
        <taxon>Viridiplantae</taxon>
        <taxon>Streptophyta</taxon>
        <taxon>Embryophyta</taxon>
        <taxon>Tracheophyta</taxon>
        <taxon>Spermatophyta</taxon>
        <taxon>Magnoliopsida</taxon>
        <taxon>eudicotyledons</taxon>
        <taxon>Gunneridae</taxon>
        <taxon>Pentapetalae</taxon>
        <taxon>rosids</taxon>
        <taxon>fabids</taxon>
        <taxon>Fabales</taxon>
        <taxon>Fabaceae</taxon>
        <taxon>Papilionoideae</taxon>
        <taxon>50 kb inversion clade</taxon>
        <taxon>dalbergioids sensu lato</taxon>
        <taxon>Dalbergieae</taxon>
        <taxon>Pterocarpus clade</taxon>
        <taxon>Stylosanthes</taxon>
    </lineage>
</organism>
<dbReference type="EMBL" id="JASCZI010272323">
    <property type="protein sequence ID" value="MED6221676.1"/>
    <property type="molecule type" value="Genomic_DNA"/>
</dbReference>
<reference evidence="2 3" key="1">
    <citation type="journal article" date="2023" name="Plants (Basel)">
        <title>Bridging the Gap: Combining Genomics and Transcriptomics Approaches to Understand Stylosanthes scabra, an Orphan Legume from the Brazilian Caatinga.</title>
        <authorList>
            <person name="Ferreira-Neto J.R.C."/>
            <person name="da Silva M.D."/>
            <person name="Binneck E."/>
            <person name="de Melo N.F."/>
            <person name="da Silva R.H."/>
            <person name="de Melo A.L.T.M."/>
            <person name="Pandolfi V."/>
            <person name="Bustamante F.O."/>
            <person name="Brasileiro-Vidal A.C."/>
            <person name="Benko-Iseppon A.M."/>
        </authorList>
    </citation>
    <scope>NUCLEOTIDE SEQUENCE [LARGE SCALE GENOMIC DNA]</scope>
    <source>
        <tissue evidence="2">Leaves</tissue>
    </source>
</reference>
<sequence length="115" mass="12803">MRLRLRQICDKNFRQQEYDLRDNFFFFLFFAPLPLVSSIVVVVVSVRAAIGGGFELGSGGDGDGKSEMPPPDCGLWNVLMTAYSQIPRGFLSPPALILFGPTSLDLCQALAKRFW</sequence>
<gene>
    <name evidence="2" type="ORF">PIB30_057062</name>
</gene>
<proteinExistence type="predicted"/>
<evidence type="ECO:0000313" key="2">
    <source>
        <dbReference type="EMBL" id="MED6221676.1"/>
    </source>
</evidence>